<name>A0A8X6WKT1_TRICX</name>
<sequence length="74" mass="8377">MVSLGDKVFILQFSRFRWRCGTAGKPTASITDEPQTSLAVWPENKQSEHYCLIKDVGLYRHHGRAAAFLAINIK</sequence>
<organism evidence="1 2">
    <name type="scientific">Trichonephila clavipes</name>
    <name type="common">Golden silk orbweaver</name>
    <name type="synonym">Nephila clavipes</name>
    <dbReference type="NCBI Taxonomy" id="2585209"/>
    <lineage>
        <taxon>Eukaryota</taxon>
        <taxon>Metazoa</taxon>
        <taxon>Ecdysozoa</taxon>
        <taxon>Arthropoda</taxon>
        <taxon>Chelicerata</taxon>
        <taxon>Arachnida</taxon>
        <taxon>Araneae</taxon>
        <taxon>Araneomorphae</taxon>
        <taxon>Entelegynae</taxon>
        <taxon>Araneoidea</taxon>
        <taxon>Nephilidae</taxon>
        <taxon>Trichonephila</taxon>
    </lineage>
</organism>
<dbReference type="Proteomes" id="UP000887159">
    <property type="component" value="Unassembled WGS sequence"/>
</dbReference>
<protein>
    <submittedName>
        <fullName evidence="1">Uncharacterized protein</fullName>
    </submittedName>
</protein>
<dbReference type="AlphaFoldDB" id="A0A8X6WKT1"/>
<keyword evidence="2" id="KW-1185">Reference proteome</keyword>
<proteinExistence type="predicted"/>
<dbReference type="EMBL" id="BMAU01021435">
    <property type="protein sequence ID" value="GFY35856.1"/>
    <property type="molecule type" value="Genomic_DNA"/>
</dbReference>
<evidence type="ECO:0000313" key="1">
    <source>
        <dbReference type="EMBL" id="GFY35856.1"/>
    </source>
</evidence>
<accession>A0A8X6WKT1</accession>
<gene>
    <name evidence="1" type="ORF">TNCV_4842311</name>
</gene>
<evidence type="ECO:0000313" key="2">
    <source>
        <dbReference type="Proteomes" id="UP000887159"/>
    </source>
</evidence>
<reference evidence="1" key="1">
    <citation type="submission" date="2020-08" db="EMBL/GenBank/DDBJ databases">
        <title>Multicomponent nature underlies the extraordinary mechanical properties of spider dragline silk.</title>
        <authorList>
            <person name="Kono N."/>
            <person name="Nakamura H."/>
            <person name="Mori M."/>
            <person name="Yoshida Y."/>
            <person name="Ohtoshi R."/>
            <person name="Malay A.D."/>
            <person name="Moran D.A.P."/>
            <person name="Tomita M."/>
            <person name="Numata K."/>
            <person name="Arakawa K."/>
        </authorList>
    </citation>
    <scope>NUCLEOTIDE SEQUENCE</scope>
</reference>
<comment type="caution">
    <text evidence="1">The sequence shown here is derived from an EMBL/GenBank/DDBJ whole genome shotgun (WGS) entry which is preliminary data.</text>
</comment>